<sequence length="67" mass="7845">MAHETNDTKQKDITRNWVTSSRFLFYVQLFCIAAFLLGGCYKLYNSRYKGKPAVEVPESTLYNPKYK</sequence>
<dbReference type="OrthoDB" id="676513at2"/>
<protein>
    <submittedName>
        <fullName evidence="2">Uncharacterized protein</fullName>
    </submittedName>
</protein>
<dbReference type="AlphaFoldDB" id="A0A4Q1CEX0"/>
<feature type="transmembrane region" description="Helical" evidence="1">
    <location>
        <begin position="23"/>
        <end position="44"/>
    </location>
</feature>
<keyword evidence="1" id="KW-1133">Transmembrane helix</keyword>
<evidence type="ECO:0000256" key="1">
    <source>
        <dbReference type="SAM" id="Phobius"/>
    </source>
</evidence>
<name>A0A4Q1CEX0_9BACT</name>
<reference evidence="2 3" key="1">
    <citation type="submission" date="2019-01" db="EMBL/GenBank/DDBJ databases">
        <title>Lacibacter sp. strain TTM-7.</title>
        <authorList>
            <person name="Chen W.-M."/>
        </authorList>
    </citation>
    <scope>NUCLEOTIDE SEQUENCE [LARGE SCALE GENOMIC DNA]</scope>
    <source>
        <strain evidence="2 3">TTM-7</strain>
    </source>
</reference>
<comment type="caution">
    <text evidence="2">The sequence shown here is derived from an EMBL/GenBank/DDBJ whole genome shotgun (WGS) entry which is preliminary data.</text>
</comment>
<proteinExistence type="predicted"/>
<dbReference type="EMBL" id="SDHW01000006">
    <property type="protein sequence ID" value="RXK58426.1"/>
    <property type="molecule type" value="Genomic_DNA"/>
</dbReference>
<evidence type="ECO:0000313" key="3">
    <source>
        <dbReference type="Proteomes" id="UP000290204"/>
    </source>
</evidence>
<dbReference type="Proteomes" id="UP000290204">
    <property type="component" value="Unassembled WGS sequence"/>
</dbReference>
<dbReference type="RefSeq" id="WP_129132227.1">
    <property type="nucleotide sequence ID" value="NZ_SDHW01000006.1"/>
</dbReference>
<evidence type="ECO:0000313" key="2">
    <source>
        <dbReference type="EMBL" id="RXK58426.1"/>
    </source>
</evidence>
<keyword evidence="3" id="KW-1185">Reference proteome</keyword>
<gene>
    <name evidence="2" type="ORF">ESA94_17465</name>
</gene>
<keyword evidence="1" id="KW-0472">Membrane</keyword>
<keyword evidence="1" id="KW-0812">Transmembrane</keyword>
<accession>A0A4Q1CEX0</accession>
<organism evidence="2 3">
    <name type="scientific">Lacibacter luteus</name>
    <dbReference type="NCBI Taxonomy" id="2508719"/>
    <lineage>
        <taxon>Bacteria</taxon>
        <taxon>Pseudomonadati</taxon>
        <taxon>Bacteroidota</taxon>
        <taxon>Chitinophagia</taxon>
        <taxon>Chitinophagales</taxon>
        <taxon>Chitinophagaceae</taxon>
        <taxon>Lacibacter</taxon>
    </lineage>
</organism>